<evidence type="ECO:0000259" key="1">
    <source>
        <dbReference type="Pfam" id="PF18560"/>
    </source>
</evidence>
<keyword evidence="3" id="KW-1185">Reference proteome</keyword>
<protein>
    <recommendedName>
        <fullName evidence="1">Lectin-like domain-containing protein</fullName>
    </recommendedName>
</protein>
<dbReference type="EMBL" id="CP060724">
    <property type="protein sequence ID" value="QNN74676.1"/>
    <property type="molecule type" value="Genomic_DNA"/>
</dbReference>
<dbReference type="InterPro" id="IPR025660">
    <property type="entry name" value="Pept_his_AS"/>
</dbReference>
<dbReference type="Pfam" id="PF18560">
    <property type="entry name" value="Lectin_like"/>
    <property type="match status" value="1"/>
</dbReference>
<dbReference type="SUPFAM" id="SSF54001">
    <property type="entry name" value="Cysteine proteinases"/>
    <property type="match status" value="1"/>
</dbReference>
<dbReference type="InterPro" id="IPR038765">
    <property type="entry name" value="Papain-like_cys_pep_sf"/>
</dbReference>
<dbReference type="InterPro" id="IPR040528">
    <property type="entry name" value="Lectin-like"/>
</dbReference>
<dbReference type="Proteomes" id="UP000515800">
    <property type="component" value="Chromosome"/>
</dbReference>
<reference evidence="2 3" key="1">
    <citation type="submission" date="2020-08" db="EMBL/GenBank/DDBJ databases">
        <title>Genome sequence of Weissella diestrammenae KACC 16890T.</title>
        <authorList>
            <person name="Hyun D.-W."/>
            <person name="Bae J.-W."/>
        </authorList>
    </citation>
    <scope>NUCLEOTIDE SEQUENCE [LARGE SCALE GENOMIC DNA]</scope>
    <source>
        <strain evidence="2 3">KACC 16890</strain>
    </source>
</reference>
<proteinExistence type="predicted"/>
<evidence type="ECO:0000313" key="3">
    <source>
        <dbReference type="Proteomes" id="UP000515800"/>
    </source>
</evidence>
<accession>A0A7G9T3K1</accession>
<evidence type="ECO:0000313" key="2">
    <source>
        <dbReference type="EMBL" id="QNN74676.1"/>
    </source>
</evidence>
<feature type="domain" description="Lectin-like" evidence="1">
    <location>
        <begin position="238"/>
        <end position="390"/>
    </location>
</feature>
<dbReference type="RefSeq" id="WP_187528511.1">
    <property type="nucleotide sequence ID" value="NZ_CP060724.1"/>
</dbReference>
<sequence>MNFPYFGGKQGTGIYDLKDRWSNQYDQQHHNIKDNTTDLTKWSEEKAQAFADFLTNEWHTMLRYSSGITNTLKQPYYFANWLNVPGYAQIFNKDERNDGSFKSYNNLVKSLLIKNGNLTASVDANEWSFYVSQYYNSETDAAFSSEESKADHAVTMVGYNDDYPVTNFNANCRPKHPGAWLMKDNFADVHTATKNIGEHKINSNGYFWVSYEDCGLGEFSTFQANNSAYDHIDMLDNGGFGNTFTAEKSDTVTLANIFPVNGTNQKVAGINIATPQDGAKISAKVYTEVDPNKGPTAGHLETIEGVNHAVISKKVGLAGYTTLYLPKPVNLKSGSKYAVVVTYKAPDNKPVRFSSEETFSTRLGEFAFDASIQPKESWLSLDGGRSFQDWAGTQAIPGVKDSILAGDIKSTCQRGNFNLKAVITK</sequence>
<dbReference type="AlphaFoldDB" id="A0A7G9T3K1"/>
<name>A0A7G9T3K1_9LACO</name>
<gene>
    <name evidence="2" type="ORF">H9L19_04370</name>
</gene>
<dbReference type="PROSITE" id="PS00639">
    <property type="entry name" value="THIOL_PROTEASE_HIS"/>
    <property type="match status" value="1"/>
</dbReference>
<dbReference type="KEGG" id="wdi:H9L19_04370"/>
<organism evidence="2 3">
    <name type="scientific">Weissella diestrammenae</name>
    <dbReference type="NCBI Taxonomy" id="1162633"/>
    <lineage>
        <taxon>Bacteria</taxon>
        <taxon>Bacillati</taxon>
        <taxon>Bacillota</taxon>
        <taxon>Bacilli</taxon>
        <taxon>Lactobacillales</taxon>
        <taxon>Lactobacillaceae</taxon>
        <taxon>Weissella</taxon>
    </lineage>
</organism>
<dbReference type="Gene3D" id="3.90.70.10">
    <property type="entry name" value="Cysteine proteinases"/>
    <property type="match status" value="1"/>
</dbReference>